<dbReference type="AlphaFoldDB" id="A0A4R4XWW0"/>
<dbReference type="Gene3D" id="3.40.50.2000">
    <property type="entry name" value="Glycogen Phosphorylase B"/>
    <property type="match status" value="2"/>
</dbReference>
<feature type="domain" description="Erythromycin biosynthesis protein CIII-like C-terminal" evidence="1">
    <location>
        <begin position="283"/>
        <end position="425"/>
    </location>
</feature>
<protein>
    <submittedName>
        <fullName evidence="2">Glycosyltransferase</fullName>
    </submittedName>
</protein>
<dbReference type="OrthoDB" id="6620093at2"/>
<reference evidence="2 3" key="1">
    <citation type="submission" date="2019-03" db="EMBL/GenBank/DDBJ databases">
        <title>Draft genome sequences of novel Actinobacteria.</title>
        <authorList>
            <person name="Sahin N."/>
            <person name="Ay H."/>
            <person name="Saygin H."/>
        </authorList>
    </citation>
    <scope>NUCLEOTIDE SEQUENCE [LARGE SCALE GENOMIC DNA]</scope>
    <source>
        <strain evidence="2 3">7K502</strain>
    </source>
</reference>
<dbReference type="CDD" id="cd03784">
    <property type="entry name" value="GT1_Gtf-like"/>
    <property type="match status" value="1"/>
</dbReference>
<keyword evidence="2" id="KW-0808">Transferase</keyword>
<comment type="caution">
    <text evidence="2">The sequence shown here is derived from an EMBL/GenBank/DDBJ whole genome shotgun (WGS) entry which is preliminary data.</text>
</comment>
<dbReference type="GO" id="GO:0017000">
    <property type="term" value="P:antibiotic biosynthetic process"/>
    <property type="evidence" value="ECO:0007669"/>
    <property type="project" value="UniProtKB-ARBA"/>
</dbReference>
<dbReference type="Pfam" id="PF06722">
    <property type="entry name" value="EryCIII-like_C"/>
    <property type="match status" value="1"/>
</dbReference>
<sequence length="433" mass="47247">MNSADGNPSSIADGADPLPGTVGSGSRAVAARPLRILFTSLALPAHIRPHEPLARALLRRGHDVRLATAASLERLVTRSYGIPHLPAGLDWATDPDIERRLTSALARDGNKAFCRVLYGEVLAGQCVLPMFEDLLEHTRHWAPDVAVNDCAEWAGPLLAQSMGIRNLSADNGLLRNVWDHHADNIRPRLTEHRSALGLGPEPRTPSSLDHAVLTPAPQELFLADLPIPTVQPYRHENPRQAREELPRWVRELPHDTPLVYVMLGSSGNCAPGMAAGFHRANRTVLESLAGFDGAVIVAVGRGNVSQYLPQPRHIRVVEYAPQTLVLRRANVFVTHCGFGGSREAIEAETPMVMLPWFADQPLNGREMAARGMGLLLDRFTATPSQVRDAIFEVLAETRYRAAVSAVRRRMMALPKLEKIVGDVIESCAAPVPA</sequence>
<dbReference type="RefSeq" id="WP_132494377.1">
    <property type="nucleotide sequence ID" value="NZ_SMKW01000113.1"/>
</dbReference>
<dbReference type="EMBL" id="SMKW01000113">
    <property type="protein sequence ID" value="TDD36231.1"/>
    <property type="molecule type" value="Genomic_DNA"/>
</dbReference>
<accession>A0A4R4XWW0</accession>
<evidence type="ECO:0000313" key="3">
    <source>
        <dbReference type="Proteomes" id="UP000294947"/>
    </source>
</evidence>
<dbReference type="GO" id="GO:0008194">
    <property type="term" value="F:UDP-glycosyltransferase activity"/>
    <property type="evidence" value="ECO:0007669"/>
    <property type="project" value="InterPro"/>
</dbReference>
<dbReference type="InterPro" id="IPR010610">
    <property type="entry name" value="EryCIII-like_C"/>
</dbReference>
<dbReference type="Proteomes" id="UP000294947">
    <property type="component" value="Unassembled WGS sequence"/>
</dbReference>
<dbReference type="InterPro" id="IPR002213">
    <property type="entry name" value="UDP_glucos_trans"/>
</dbReference>
<organism evidence="2 3">
    <name type="scientific">Saccharopolyspora elongata</name>
    <dbReference type="NCBI Taxonomy" id="2530387"/>
    <lineage>
        <taxon>Bacteria</taxon>
        <taxon>Bacillati</taxon>
        <taxon>Actinomycetota</taxon>
        <taxon>Actinomycetes</taxon>
        <taxon>Pseudonocardiales</taxon>
        <taxon>Pseudonocardiaceae</taxon>
        <taxon>Saccharopolyspora</taxon>
    </lineage>
</organism>
<name>A0A4R4XWW0_9PSEU</name>
<proteinExistence type="predicted"/>
<evidence type="ECO:0000259" key="1">
    <source>
        <dbReference type="Pfam" id="PF06722"/>
    </source>
</evidence>
<dbReference type="PANTHER" id="PTHR48050">
    <property type="entry name" value="STEROL 3-BETA-GLUCOSYLTRANSFERASE"/>
    <property type="match status" value="1"/>
</dbReference>
<dbReference type="InterPro" id="IPR050426">
    <property type="entry name" value="Glycosyltransferase_28"/>
</dbReference>
<dbReference type="SUPFAM" id="SSF53756">
    <property type="entry name" value="UDP-Glycosyltransferase/glycogen phosphorylase"/>
    <property type="match status" value="1"/>
</dbReference>
<evidence type="ECO:0000313" key="2">
    <source>
        <dbReference type="EMBL" id="TDD36231.1"/>
    </source>
</evidence>
<dbReference type="GO" id="GO:0016758">
    <property type="term" value="F:hexosyltransferase activity"/>
    <property type="evidence" value="ECO:0007669"/>
    <property type="project" value="UniProtKB-ARBA"/>
</dbReference>
<dbReference type="PANTHER" id="PTHR48050:SF13">
    <property type="entry name" value="STEROL 3-BETA-GLUCOSYLTRANSFERASE UGT80A2"/>
    <property type="match status" value="1"/>
</dbReference>
<keyword evidence="3" id="KW-1185">Reference proteome</keyword>
<gene>
    <name evidence="2" type="ORF">E1288_42245</name>
</gene>